<organism evidence="2 3">
    <name type="scientific">Phoenix dactylifera</name>
    <name type="common">Date palm</name>
    <dbReference type="NCBI Taxonomy" id="42345"/>
    <lineage>
        <taxon>Eukaryota</taxon>
        <taxon>Viridiplantae</taxon>
        <taxon>Streptophyta</taxon>
        <taxon>Embryophyta</taxon>
        <taxon>Tracheophyta</taxon>
        <taxon>Spermatophyta</taxon>
        <taxon>Magnoliopsida</taxon>
        <taxon>Liliopsida</taxon>
        <taxon>Arecaceae</taxon>
        <taxon>Coryphoideae</taxon>
        <taxon>Phoeniceae</taxon>
        <taxon>Phoenix</taxon>
    </lineage>
</organism>
<feature type="compositionally biased region" description="Pro residues" evidence="1">
    <location>
        <begin position="223"/>
        <end position="234"/>
    </location>
</feature>
<evidence type="ECO:0000313" key="2">
    <source>
        <dbReference type="Proteomes" id="UP000228380"/>
    </source>
</evidence>
<protein>
    <submittedName>
        <fullName evidence="3">Vegetative cell wall protein gp1-like</fullName>
    </submittedName>
</protein>
<keyword evidence="2" id="KW-1185">Reference proteome</keyword>
<name>A0A8B8J5S2_PHODC</name>
<dbReference type="PRINTS" id="PR01218">
    <property type="entry name" value="PSTLEXTENSIN"/>
</dbReference>
<dbReference type="Proteomes" id="UP000228380">
    <property type="component" value="Chromosome 9"/>
</dbReference>
<gene>
    <name evidence="3" type="primary">LOC103712469</name>
</gene>
<dbReference type="GeneID" id="103712469"/>
<feature type="compositionally biased region" description="Pro residues" evidence="1">
    <location>
        <begin position="256"/>
        <end position="267"/>
    </location>
</feature>
<evidence type="ECO:0000313" key="3">
    <source>
        <dbReference type="RefSeq" id="XP_026661036.2"/>
    </source>
</evidence>
<feature type="region of interest" description="Disordered" evidence="1">
    <location>
        <begin position="157"/>
        <end position="289"/>
    </location>
</feature>
<evidence type="ECO:0000256" key="1">
    <source>
        <dbReference type="SAM" id="MobiDB-lite"/>
    </source>
</evidence>
<sequence length="289" mass="31048">MRWCGAAGLRGRRRRRTRSLLSLRLDIKVEGGRGRWMRRGLRRRLPFVLPDMLESRSVLQELEELCKPFFSKASSNRSEAALPRRRSSASLAVTGAGSLVPAVGATPAAAQQAAPPSPIPDLPLQKKKEPAEEGGCVMSPPTASPPICGPGGIWPETHKGARLTPGDTIGAAVPRDAWPGSRWNEAGRTRTCSSSPTPAEHNHPLPTHRQLPRPAAPAKSSPLLPPPPPPPRRPLPATASTSLPSIHPQVHRRPPPPRASPPPPLSRPPWRMSSSAANARPARGRTATR</sequence>
<feature type="compositionally biased region" description="Low complexity" evidence="1">
    <location>
        <begin position="212"/>
        <end position="222"/>
    </location>
</feature>
<dbReference type="AlphaFoldDB" id="A0A8B8J5S2"/>
<proteinExistence type="predicted"/>
<dbReference type="KEGG" id="pda:103712469"/>
<reference evidence="2" key="1">
    <citation type="journal article" date="2019" name="Nat. Commun.">
        <title>Genome-wide association mapping of date palm fruit traits.</title>
        <authorList>
            <person name="Hazzouri K.M."/>
            <person name="Gros-Balthazard M."/>
            <person name="Flowers J.M."/>
            <person name="Copetti D."/>
            <person name="Lemansour A."/>
            <person name="Lebrun M."/>
            <person name="Masmoudi K."/>
            <person name="Ferrand S."/>
            <person name="Dhar M.I."/>
            <person name="Fresquez Z.A."/>
            <person name="Rosas U."/>
            <person name="Zhang J."/>
            <person name="Talag J."/>
            <person name="Lee S."/>
            <person name="Kudrna D."/>
            <person name="Powell R.F."/>
            <person name="Leitch I.J."/>
            <person name="Krueger R.R."/>
            <person name="Wing R.A."/>
            <person name="Amiri K.M.A."/>
            <person name="Purugganan M.D."/>
        </authorList>
    </citation>
    <scope>NUCLEOTIDE SEQUENCE [LARGE SCALE GENOMIC DNA]</scope>
    <source>
        <strain evidence="2">cv. Khalas</strain>
    </source>
</reference>
<reference evidence="3" key="2">
    <citation type="submission" date="2025-08" db="UniProtKB">
        <authorList>
            <consortium name="RefSeq"/>
        </authorList>
    </citation>
    <scope>IDENTIFICATION</scope>
    <source>
        <tissue evidence="3">Young leaves</tissue>
    </source>
</reference>
<dbReference type="InterPro" id="IPR003882">
    <property type="entry name" value="Pistil_extensin"/>
</dbReference>
<feature type="region of interest" description="Disordered" evidence="1">
    <location>
        <begin position="107"/>
        <end position="141"/>
    </location>
</feature>
<accession>A0A8B8J5S2</accession>
<dbReference type="RefSeq" id="XP_026661036.2">
    <property type="nucleotide sequence ID" value="XM_026805235.2"/>
</dbReference>